<dbReference type="PANTHER" id="PTHR12295">
    <property type="entry name" value="FURRY-RELATED"/>
    <property type="match status" value="1"/>
</dbReference>
<evidence type="ECO:0000259" key="4">
    <source>
        <dbReference type="Pfam" id="PF14225"/>
    </source>
</evidence>
<dbReference type="InterPro" id="IPR025614">
    <property type="entry name" value="Cell_morpho_N"/>
</dbReference>
<feature type="region of interest" description="Disordered" evidence="1">
    <location>
        <begin position="2128"/>
        <end position="2192"/>
    </location>
</feature>
<feature type="chain" id="PRO_5046376473" description="ARM repeat superfamily protein" evidence="2">
    <location>
        <begin position="25"/>
        <end position="2252"/>
    </location>
</feature>
<dbReference type="InterPro" id="IPR025481">
    <property type="entry name" value="Cell_Morphogen_C"/>
</dbReference>
<organism evidence="6 7">
    <name type="scientific">Sphagnum troendelagicum</name>
    <dbReference type="NCBI Taxonomy" id="128251"/>
    <lineage>
        <taxon>Eukaryota</taxon>
        <taxon>Viridiplantae</taxon>
        <taxon>Streptophyta</taxon>
        <taxon>Embryophyta</taxon>
        <taxon>Bryophyta</taxon>
        <taxon>Sphagnophytina</taxon>
        <taxon>Sphagnopsida</taxon>
        <taxon>Sphagnales</taxon>
        <taxon>Sphagnaceae</taxon>
        <taxon>Sphagnum</taxon>
    </lineage>
</organism>
<gene>
    <name evidence="6" type="ORF">CSSPTR1EN2_LOCUS7327</name>
</gene>
<name>A0ABP0TT21_9BRYO</name>
<dbReference type="EMBL" id="OZ019906">
    <property type="protein sequence ID" value="CAK9204320.1"/>
    <property type="molecule type" value="Genomic_DNA"/>
</dbReference>
<evidence type="ECO:0000313" key="7">
    <source>
        <dbReference type="Proteomes" id="UP001497512"/>
    </source>
</evidence>
<evidence type="ECO:0000259" key="5">
    <source>
        <dbReference type="Pfam" id="PF14228"/>
    </source>
</evidence>
<feature type="domain" description="Cell morphogenesis protein C-terminal" evidence="4">
    <location>
        <begin position="1805"/>
        <end position="2114"/>
    </location>
</feature>
<dbReference type="Pfam" id="PF14222">
    <property type="entry name" value="MOR2-PAG1_N"/>
    <property type="match status" value="1"/>
</dbReference>
<feature type="domain" description="Cell morphogenesis protein N-terminal" evidence="3">
    <location>
        <begin position="85"/>
        <end position="632"/>
    </location>
</feature>
<feature type="signal peptide" evidence="2">
    <location>
        <begin position="1"/>
        <end position="24"/>
    </location>
</feature>
<keyword evidence="2" id="KW-0732">Signal</keyword>
<dbReference type="InterPro" id="IPR016024">
    <property type="entry name" value="ARM-type_fold"/>
</dbReference>
<feature type="region of interest" description="Disordered" evidence="1">
    <location>
        <begin position="646"/>
        <end position="673"/>
    </location>
</feature>
<feature type="compositionally biased region" description="Low complexity" evidence="1">
    <location>
        <begin position="2162"/>
        <end position="2172"/>
    </location>
</feature>
<proteinExistence type="predicted"/>
<dbReference type="InterPro" id="IPR039867">
    <property type="entry name" value="Furry/Tao3/Mor2"/>
</dbReference>
<dbReference type="Pfam" id="PF14228">
    <property type="entry name" value="MOR2-PAG1_mid"/>
    <property type="match status" value="1"/>
</dbReference>
<keyword evidence="7" id="KW-1185">Reference proteome</keyword>
<dbReference type="SUPFAM" id="SSF48371">
    <property type="entry name" value="ARM repeat"/>
    <property type="match status" value="2"/>
</dbReference>
<reference evidence="6" key="1">
    <citation type="submission" date="2024-02" db="EMBL/GenBank/DDBJ databases">
        <authorList>
            <consortium name="ELIXIR-Norway"/>
            <consortium name="Elixir Norway"/>
        </authorList>
    </citation>
    <scope>NUCLEOTIDE SEQUENCE</scope>
</reference>
<evidence type="ECO:0000313" key="6">
    <source>
        <dbReference type="EMBL" id="CAK9204320.1"/>
    </source>
</evidence>
<evidence type="ECO:0000259" key="3">
    <source>
        <dbReference type="Pfam" id="PF14222"/>
    </source>
</evidence>
<feature type="compositionally biased region" description="Polar residues" evidence="1">
    <location>
        <begin position="657"/>
        <end position="666"/>
    </location>
</feature>
<dbReference type="Pfam" id="PF14225">
    <property type="entry name" value="MOR2-PAG1_C"/>
    <property type="match status" value="1"/>
</dbReference>
<sequence length="2252" mass="251656">MRAGSAAKLIVDALLLRFLPLARRRIDTAQAQDGQYLRASDPAYEQVLDSLAMVAHHTPVPLLESLLKWRESESPKGANDASTFQRKLAVECIFCSACIRFVECCPQEGLTEKLWEGLENFVFDWLINADRVVNHTEYPSLVDLRGLLLDLVAQLLGALSRIRFSSVTERYFNEINTRRIDTSTARNESLSIMQGMRYLKLGVTTLGGLNASTSFVVKANPLDRTPARKKTELHHALCNMLSSILAPLAEGGRGAWPPSGVEQALPLWYEAVLRIRNQLTQWMDKQSKHVIVGYPLVTLLLCLGDPHYFNSSFGQHLEQLYKLLREKNHRSMALDCLHRVLRFYLNVYADTQPKNRVWVCLHSITSQLLASLKKGTLTQDVQHDKLVDFCVTIAESNLDFSMNHMILELLRTENLSEAKVIGLRALLAVVSNPSHHRYGSDSFGVEDLHSSATSSLRGSPASSWPYASGMLPNQGRHSSTGSFSGDMTFVGHDIGPYIPKVRAALGSIIKACHATYGNALLTSSKTSIEPASKEKSQGWLVFRWALKCVPHLIPEQLRAEKLTEIIPVYAISIEPGVREEAVQVLFRTVRDLPQSRFAVMRGMANFILRIRDDFPLLIHTSLGRLVQLLHSWRACIAEESVEYESQNNRGWPGKGSNAGTVPSTTFRPGDSDRSNFDPSGMDAVGLIFLCSVDVQIRRTALELLRCVRALQNDITRFSTKEASVQPPTFVIDVFEETGDDIVQRCYWDSGRWYDLRREWDTAPPDVSLQSVLDSPEKGRWPRCLSELVNYVAELCPNAIQGARLEVITRLAQITPVDLGGKATQSNDSDSKLDQWHIYSMFACSCPPEDSSDGGIQSVKDLLRLVFPYLKSGNDGQIYAATLALGHSSLDICELMLSELSTFLEELTSEMESRPKWKSQKLRREDIRVHVADVYRMVGENVWQGTLTQRPVLRMHFLRFIEETARQVSSATPENFQDIQPLRYSLACVLRCLAVDMVKAHSERFDLRTRKRLFDLLSSWCEDTSSPWSQDGGSDYRREIERYKAAQSVRNKDSMDKMTVEREINEHVDAIQWVAMNAMAALLYGPCFDDNARKMSGRIVSWINGLFLDQAGRVPVGFSPADSRTISVHTKFGITGVLEGLRGGAGRDRQRGSPSRVLLAKTALMNLLQSNLDLFPACIDQCYSSDPSIADGYFTVLAEVYMRQEVPKCDIQRLLSLILYKVVDQSRQIRDDALQMLETLSIRAWAEEGEGAGRYRAAVVGSLPDSYQQFQYQLSAKLAKEHPELSELLCEEIMQRQLDAVDIIAQHQVLTCMAPWIENLNFGTLWESGWSERLLKSLYYVTWRHGDQFPDEIEKLWSTVATKWRNIIPVLNFLITKGIEDCDSNASGEISGAFATYFSVAKRISLYLARISPQQTIDHLVYELAQCMLEDPPEQMKRPDAPFDNDNSTPVLEFSQGPLQSMEPLPHMSPLLVRSSVDGAIRNVSGNLSWRTATGRSTSGPLNQMADPLYPIHTGRSGQLFTGSGPLMTLSGPLMGVRTSTGSLKSRHLSRDSGDYFVDTPNSVEDMRSSVPAASAGDLQSTLQGHHHWLSRADIALILLAEIAYENDEDFRGHLPLLFHVTFVSMDSSEDIVLEHCQQLLVNLLYSLAGRHLELYDAGDHGDGEYKQQVVSLIKYVQSKKSSMMWENEDMSLTCTELSSASLLSALVLSVVDAIFFQGDLREKWGEEALKWAMECTTRHIACRSHQIYRALRPSVTSDTCVSLLRCLHRCFSNPTQPVLGFVMEILLTLQVMVEIMEPEKVILYPQVFWGCVAMLHTDFVHVYTQVLELFARVIDRLSFDDQTAENVLLSSMPRSEFDNEQEDRDLGHLDSKGFDFIAGKTFESLARQGFDTKAFDSTREESSDGEKAPIFDGVQPLVLKGLMSTVSHASAIEVLSRITLHSCDRIFGDSDTRLLMHIVGLLPWLCLQLWKGENSGGIYSSPLQQQLQKARSVAANISQWCAAKMLDDLASVFLAYAEGWKSTMEDLLDHIAPLLCVEWFPRHSALAFGHLLRLLEKGPVEYQRVILLMLRALLQHTPMDSAKSPQVYAAVSQLVESPLCGEALNVLEAVLQSCSTVNSQVESVPTIWPQENGGTVSAPATYRRPDDEHINSPQRPASALVSQSSFKSRSGSGPLQHSWVGSGGPLPSAAGNSPVATADVLPSRETALQNTQLALGRVLDTYGSGRKRDYKRLVPFVANSVRPGTAVSGKMY</sequence>
<accession>A0ABP0TT21</accession>
<dbReference type="InterPro" id="IPR029473">
    <property type="entry name" value="MOR2-PAG1_mid"/>
</dbReference>
<evidence type="ECO:0000256" key="2">
    <source>
        <dbReference type="SAM" id="SignalP"/>
    </source>
</evidence>
<evidence type="ECO:0008006" key="8">
    <source>
        <dbReference type="Google" id="ProtNLM"/>
    </source>
</evidence>
<evidence type="ECO:0000256" key="1">
    <source>
        <dbReference type="SAM" id="MobiDB-lite"/>
    </source>
</evidence>
<feature type="domain" description="Cell morphogenesis central region" evidence="5">
    <location>
        <begin position="675"/>
        <end position="1780"/>
    </location>
</feature>
<dbReference type="PANTHER" id="PTHR12295:SF30">
    <property type="entry name" value="PROTEIN FURRY"/>
    <property type="match status" value="1"/>
</dbReference>
<dbReference type="Proteomes" id="UP001497512">
    <property type="component" value="Chromosome 14"/>
</dbReference>
<protein>
    <recommendedName>
        <fullName evidence="8">ARM repeat superfamily protein</fullName>
    </recommendedName>
</protein>